<dbReference type="RefSeq" id="WP_183793369.1">
    <property type="nucleotide sequence ID" value="NZ_JACIDU010000011.1"/>
</dbReference>
<keyword evidence="2 5" id="KW-0238">DNA-binding</keyword>
<protein>
    <submittedName>
        <fullName evidence="5">DNA-binding CsgD family transcriptional regulator</fullName>
    </submittedName>
</protein>
<accession>A0A7W6K4R6</accession>
<organism evidence="5 6">
    <name type="scientific">Allorhizobium borbori</name>
    <dbReference type="NCBI Taxonomy" id="485907"/>
    <lineage>
        <taxon>Bacteria</taxon>
        <taxon>Pseudomonadati</taxon>
        <taxon>Pseudomonadota</taxon>
        <taxon>Alphaproteobacteria</taxon>
        <taxon>Hyphomicrobiales</taxon>
        <taxon>Rhizobiaceae</taxon>
        <taxon>Rhizobium/Agrobacterium group</taxon>
        <taxon>Allorhizobium</taxon>
    </lineage>
</organism>
<dbReference type="InterPro" id="IPR005143">
    <property type="entry name" value="TF_LuxR_autoind-bd_dom"/>
</dbReference>
<dbReference type="PRINTS" id="PR00038">
    <property type="entry name" value="HTHLUXR"/>
</dbReference>
<comment type="caution">
    <text evidence="5">The sequence shown here is derived from an EMBL/GenBank/DDBJ whole genome shotgun (WGS) entry which is preliminary data.</text>
</comment>
<dbReference type="PANTHER" id="PTHR44688:SF16">
    <property type="entry name" value="DNA-BINDING TRANSCRIPTIONAL ACTIVATOR DEVR_DOSR"/>
    <property type="match status" value="1"/>
</dbReference>
<evidence type="ECO:0000256" key="1">
    <source>
        <dbReference type="ARBA" id="ARBA00023015"/>
    </source>
</evidence>
<dbReference type="SUPFAM" id="SSF46894">
    <property type="entry name" value="C-terminal effector domain of the bipartite response regulators"/>
    <property type="match status" value="1"/>
</dbReference>
<dbReference type="SUPFAM" id="SSF75516">
    <property type="entry name" value="Pheromone-binding domain of LuxR-like quorum-sensing transcription factors"/>
    <property type="match status" value="1"/>
</dbReference>
<dbReference type="GO" id="GO:0003677">
    <property type="term" value="F:DNA binding"/>
    <property type="evidence" value="ECO:0007669"/>
    <property type="project" value="UniProtKB-KW"/>
</dbReference>
<keyword evidence="6" id="KW-1185">Reference proteome</keyword>
<dbReference type="EMBL" id="JACIDU010000011">
    <property type="protein sequence ID" value="MBB4104281.1"/>
    <property type="molecule type" value="Genomic_DNA"/>
</dbReference>
<dbReference type="Gene3D" id="3.30.450.80">
    <property type="entry name" value="Transcription factor LuxR-like, autoinducer-binding domain"/>
    <property type="match status" value="1"/>
</dbReference>
<dbReference type="PROSITE" id="PS50043">
    <property type="entry name" value="HTH_LUXR_2"/>
    <property type="match status" value="1"/>
</dbReference>
<keyword evidence="3" id="KW-0804">Transcription</keyword>
<dbReference type="Pfam" id="PF03472">
    <property type="entry name" value="Autoind_bind"/>
    <property type="match status" value="1"/>
</dbReference>
<dbReference type="PROSITE" id="PS00622">
    <property type="entry name" value="HTH_LUXR_1"/>
    <property type="match status" value="1"/>
</dbReference>
<dbReference type="AlphaFoldDB" id="A0A7W6K4R6"/>
<sequence length="239" mass="26919">MEFADDSTVAARLEKVENEISGLASQFDVFRFLKHLTESRGLRAFMVVSLPNEFAQELAAHTLITNWPTELLSQYDQGRLITKSPLFHRLRATSRPFHFDTRGPSSNEAYGELFEAFGMRHGLWCPTHNVSGEMGAVGFFGDAPPQTLDRIELSWISTVVYDQLYNIGRKISPARELLTEREAACLTWTSAGKTSAEIAEILGLSEHTVNHYLNRVTRKLDAVNRTQAVAKALRQHIIK</sequence>
<dbReference type="Gene3D" id="1.10.10.10">
    <property type="entry name" value="Winged helix-like DNA-binding domain superfamily/Winged helix DNA-binding domain"/>
    <property type="match status" value="1"/>
</dbReference>
<feature type="domain" description="HTH luxR-type" evidence="4">
    <location>
        <begin position="171"/>
        <end position="236"/>
    </location>
</feature>
<dbReference type="PANTHER" id="PTHR44688">
    <property type="entry name" value="DNA-BINDING TRANSCRIPTIONAL ACTIVATOR DEVR_DOSR"/>
    <property type="match status" value="1"/>
</dbReference>
<dbReference type="Pfam" id="PF00196">
    <property type="entry name" value="GerE"/>
    <property type="match status" value="1"/>
</dbReference>
<gene>
    <name evidence="5" type="ORF">GGQ66_002855</name>
</gene>
<evidence type="ECO:0000313" key="6">
    <source>
        <dbReference type="Proteomes" id="UP000584824"/>
    </source>
</evidence>
<reference evidence="5 6" key="1">
    <citation type="submission" date="2020-08" db="EMBL/GenBank/DDBJ databases">
        <title>Genomic Encyclopedia of Type Strains, Phase IV (KMG-IV): sequencing the most valuable type-strain genomes for metagenomic binning, comparative biology and taxonomic classification.</title>
        <authorList>
            <person name="Goeker M."/>
        </authorList>
    </citation>
    <scope>NUCLEOTIDE SEQUENCE [LARGE SCALE GENOMIC DNA]</scope>
    <source>
        <strain evidence="5 6">DSM 26385</strain>
    </source>
</reference>
<dbReference type="InterPro" id="IPR036693">
    <property type="entry name" value="TF_LuxR_autoind-bd_dom_sf"/>
</dbReference>
<dbReference type="Proteomes" id="UP000584824">
    <property type="component" value="Unassembled WGS sequence"/>
</dbReference>
<dbReference type="GO" id="GO:0006355">
    <property type="term" value="P:regulation of DNA-templated transcription"/>
    <property type="evidence" value="ECO:0007669"/>
    <property type="project" value="InterPro"/>
</dbReference>
<dbReference type="SMART" id="SM00421">
    <property type="entry name" value="HTH_LUXR"/>
    <property type="match status" value="1"/>
</dbReference>
<dbReference type="CDD" id="cd06170">
    <property type="entry name" value="LuxR_C_like"/>
    <property type="match status" value="1"/>
</dbReference>
<keyword evidence="1" id="KW-0805">Transcription regulation</keyword>
<evidence type="ECO:0000313" key="5">
    <source>
        <dbReference type="EMBL" id="MBB4104281.1"/>
    </source>
</evidence>
<dbReference type="InterPro" id="IPR036388">
    <property type="entry name" value="WH-like_DNA-bd_sf"/>
</dbReference>
<evidence type="ECO:0000256" key="3">
    <source>
        <dbReference type="ARBA" id="ARBA00023163"/>
    </source>
</evidence>
<name>A0A7W6K4R6_9HYPH</name>
<proteinExistence type="predicted"/>
<evidence type="ECO:0000259" key="4">
    <source>
        <dbReference type="PROSITE" id="PS50043"/>
    </source>
</evidence>
<dbReference type="InterPro" id="IPR016032">
    <property type="entry name" value="Sig_transdc_resp-reg_C-effctor"/>
</dbReference>
<evidence type="ECO:0000256" key="2">
    <source>
        <dbReference type="ARBA" id="ARBA00023125"/>
    </source>
</evidence>
<dbReference type="InterPro" id="IPR000792">
    <property type="entry name" value="Tscrpt_reg_LuxR_C"/>
</dbReference>